<accession>A0A7V8V4V8</accession>
<dbReference type="Gene3D" id="2.180.10.10">
    <property type="entry name" value="RHS repeat-associated core"/>
    <property type="match status" value="4"/>
</dbReference>
<gene>
    <name evidence="2" type="ORF">HOV93_21750</name>
</gene>
<organism evidence="2 3">
    <name type="scientific">Bremerella alba</name>
    <dbReference type="NCBI Taxonomy" id="980252"/>
    <lineage>
        <taxon>Bacteria</taxon>
        <taxon>Pseudomonadati</taxon>
        <taxon>Planctomycetota</taxon>
        <taxon>Planctomycetia</taxon>
        <taxon>Pirellulales</taxon>
        <taxon>Pirellulaceae</taxon>
        <taxon>Bremerella</taxon>
    </lineage>
</organism>
<dbReference type="RefSeq" id="WP_207396459.1">
    <property type="nucleotide sequence ID" value="NZ_JABRWO010000005.1"/>
</dbReference>
<dbReference type="Pfam" id="PF05593">
    <property type="entry name" value="RHS_repeat"/>
    <property type="match status" value="4"/>
</dbReference>
<dbReference type="GO" id="GO:0016020">
    <property type="term" value="C:membrane"/>
    <property type="evidence" value="ECO:0007669"/>
    <property type="project" value="InterPro"/>
</dbReference>
<dbReference type="InterPro" id="IPR013783">
    <property type="entry name" value="Ig-like_fold"/>
</dbReference>
<comment type="caution">
    <text evidence="2">The sequence shown here is derived from an EMBL/GenBank/DDBJ whole genome shotgun (WGS) entry which is preliminary data.</text>
</comment>
<dbReference type="Gene3D" id="2.60.40.3440">
    <property type="match status" value="1"/>
</dbReference>
<protein>
    <recommendedName>
        <fullName evidence="1">Cadherin domain-containing protein</fullName>
    </recommendedName>
</protein>
<keyword evidence="3" id="KW-1185">Reference proteome</keyword>
<feature type="domain" description="Cadherin" evidence="1">
    <location>
        <begin position="2339"/>
        <end position="2438"/>
    </location>
</feature>
<dbReference type="InterPro" id="IPR002126">
    <property type="entry name" value="Cadherin-like_dom"/>
</dbReference>
<dbReference type="Proteomes" id="UP000551616">
    <property type="component" value="Unassembled WGS sequence"/>
</dbReference>
<dbReference type="SUPFAM" id="SSF53300">
    <property type="entry name" value="vWA-like"/>
    <property type="match status" value="1"/>
</dbReference>
<dbReference type="InterPro" id="IPR015919">
    <property type="entry name" value="Cadherin-like_sf"/>
</dbReference>
<feature type="domain" description="Cadherin" evidence="1">
    <location>
        <begin position="1431"/>
        <end position="1515"/>
    </location>
</feature>
<dbReference type="NCBIfam" id="TIGR03696">
    <property type="entry name" value="Rhs_assc_core"/>
    <property type="match status" value="1"/>
</dbReference>
<dbReference type="GO" id="GO:0005509">
    <property type="term" value="F:calcium ion binding"/>
    <property type="evidence" value="ECO:0007669"/>
    <property type="project" value="InterPro"/>
</dbReference>
<dbReference type="InterPro" id="IPR036465">
    <property type="entry name" value="vWFA_dom_sf"/>
</dbReference>
<reference evidence="2 3" key="1">
    <citation type="submission" date="2020-05" db="EMBL/GenBank/DDBJ databases">
        <title>Bremerella alba sp. nov., a novel planctomycete isolated from the surface of the macroalga Fucus spiralis.</title>
        <authorList>
            <person name="Godinho O."/>
            <person name="Botelho R."/>
            <person name="Albuquerque L."/>
            <person name="Wiegand S."/>
            <person name="Da Costa M.S."/>
            <person name="Lobo-Da-Cunha A."/>
            <person name="Jogler C."/>
            <person name="Lage O.M."/>
        </authorList>
    </citation>
    <scope>NUCLEOTIDE SEQUENCE [LARGE SCALE GENOMIC DNA]</scope>
    <source>
        <strain evidence="2 3">FF15</strain>
    </source>
</reference>
<dbReference type="Pfam" id="PF05345">
    <property type="entry name" value="He_PIG"/>
    <property type="match status" value="17"/>
</dbReference>
<dbReference type="InterPro" id="IPR022385">
    <property type="entry name" value="Rhs_assc_core"/>
</dbReference>
<dbReference type="NCBIfam" id="NF012200">
    <property type="entry name" value="choice_anch_D"/>
    <property type="match status" value="1"/>
</dbReference>
<dbReference type="InterPro" id="IPR031325">
    <property type="entry name" value="RHS_repeat"/>
</dbReference>
<sequence>MLNYTSTSGGIYYLGVSSDGNEAYQAYYGGSGTSRNTFQYELELNRDYGGGAASEIVVLGDVTGSYELEDGIGTIDFGNVAVGGASRRTFYIQNIGDGELVVSSFTPPSGYSLVGTSEPLTIPANSQRAVVLELSGTTPGTRNGTLVINSNDSNEAAYSIALTGLINPPALDAVNDTIGGIVPGSNISLDVLGNDIHIDGTITSVTAVNGETVTIAADGKSLDFIAPADFEEAVFLYTISDGFTTETATVTLTANLDPTAEADVVTGIEAGMEVYLYVLDNDFDADGDEITISSVGSSTQGYVEVHGSYLIYQAKAGFTGETFEYTITDSAGNTSTSTVTLSAPESAQSSLEIDWDRLSDVTPSMGVNYRQTSFHKSQDMLYAGLDLENVGTYAIRGPVLLGVKNLDNPNVVVQGHNGISPGGIPYYNITDLVVDDASDQFEPGETAAGLELQFYNPSGEQFRYELVFLSLLNEAPEFVSTPVTQVVEGATYQYHADAMDPDQDNVTYSLVSGPDGMSVFASSGIVQWDTASGDKGTYPIVIRATDPFGAYTDQQYTLEVVQTGNRPPRFTSFAETDAYVNTPYRYQLAATDPDSDPLTYLLVEGEFPAGMTLEDATRGLVKWTPTADQVDQTHTVMVKVSDGNGGEAFQTFDVYVNPEPGNTPPVIVSEPSTQLILPEIMAGNSTGDVSPISIDIALENGETITQTVNLVLDEEGVLGADIVFVVDESGSMSSYHDWLQNMVLSLDSFLVAQGVTDNRYSLVGYGEAEGGGSSSQGEYRLHVSPETMPSLSDFGDTISTAYGVTVSAGSGLRLAGDIGDGSHSSLDVDMFQVTLNSYDELFIDLDALTLDDGTSLSSFDGTIRVFNDQGDVVASSSDDYGGYSGYGGYGGVPDGDDDFLRFTNYGSTGNFYIGISGEENYDYDPSTDASGYGGSTGDYEILLSVKGSTGTDIGDTTSAAQALSQPSDGGIIAHRTQGNGSYGENDVDMYSLDLTSGERVVIDIDSLDDPDGYGGYGGGIDTLLRVFDASGNEVASNLRVATGYSDPQLTFEAPSTGTYYIGVSSAQNAVYDPYVADSGPHDPYLGHVFSTTSGDGWGSASEISDLTSSLEISGGTEDGYSGISTALNSLSYRSAASSHVILITDEDRDNIISSITFGSLLDDLEEGGVTLHSVVSADFEDGNSQVALGGSADGTAYLEGASGTFTESVGLDVAYASENTEIDYIDLSFQNNGTVWSLYELSQGGNTAVSFTNAFVDVMTTTVLEDLTIDLLVTDAGVSVVNLTGAQSATGETILSFDVLITGDGNAHAFDLQFVRASNPSVVIGSIPVTITTGYRYDVDAVDADLDELTYELVGQTHGATIDPLTGKLSWQPSTPGSYEFTAKVTDGRGGEDLQTWTVDVLSPSAANADPVFQTVPAKTWDADRDYTLDVTATDADGDTVLYRLVDNESGGMPLPSGMTIDQLTGRITWSPTVDQVGTHQVQVQAIDGRGGSATLVLSIDVSLPDGYGNERPEITSTPVLAAIESETYRYDAIAVDADDDTLTFDLPYAPEGMAIDPVTGRIAWIPTSDQIGSHTVYVRVKDGQGGIDLQTFNVTVASFNDAPQFVSVPQGGAAIGEAFQYQAEAIDPNGDVVTYSLDADSIAAGLSIGVTSGLLVWSSPTGGNQRVTITASDGRGKEAVQEFILSVNTNAPPTITSIPTGPAFIGQPYSYDITYDDPNQSDVVTLSLDQISQDRGMVLVGDQLQWTPTSLGDFEVAVTATDNSGAYYTQTFTLSVVAQTVASQPPEFTSTPTGPAWVGSSWSYELTASDPDGDSFTFSLGNGPTGMSLVGSTLSWTPSAVTYGESVEIKVEDQHGAYSTQTFQLPAVAPPVSNDPPVITSFPTGPAITGKRFHYQVAAHDPNGDVLNYSIDSAAEADGIEIDSETGALTWIPGSSGSYPITITVNDGTDTTTQSFTLPVVDPLPNNEYPEITSTPTGPAVENSLYEYQVIATDADGDALAYTLVSPPSGMTIDNETGLLTWTPTTSGDYTVTITVDDGNGGVTEQEFILPVVATTPANDPPVIRSAPLSSVRLNKGYSYQVDAYDPDGDSLSYELTSAPAGMQIDENGRVTWSPQVLGSFDVEITVSDGHGNSAIQSYTIAVQSPVAANLAPKFTSSPTGPAVRDKAYVYQVAASDPEGQAITYALDAASIALGMSIDSQTGLLTWTPATSDKVHIEITASDGQLATKQSFDLAVVDNTLPTITSTPVRTVDVGTAYTYSIVASDANAGDEVTISLLDVGALPAGLTFTPGSAGTATIAGTPTETGLYSITVLAFDSAGGVAQQVFDLRVADPSSNASPTIDSVMRSSIQAGHLLLHQVDALDADGDPLSFVLTSAPTGMTIDSRGLIQWTPTASQINNPSSPYQVSIEVSDGALTATATYDINVINQSNNAAPAITSEAVESALADWVYAYQATAEDTDNDFLRWQLTNAPSGMLVDPNTGRVQWKPERSQVGSHLVTLRVSDLQGGYDEQTFTVTVRGANRPAMITSDPPIFGKPGETYTYQVEGFDPDGDPVHFTLDQSTQAMGVTVDYDTGLLQWANPTEGTYVINVRIADNFGLGVQQVYQLEISNTASNNAPVLTSSPDSFAEVGTTFEYNPVVEDPDVGDTIIYTLDVVGTTPTNSLSFNTSTGEFDWNPDAAEIGSTFAFRIKATDAAGAFASQLFYVTVRDANVAPVINSSPIEEVTAGRTYRYDVNATDANNDLLSYQLDATSVSKGMAIDSYGRITWETQETDIGTHSVSVTVTDERGLSADVQTFDLEVDADTVAPNVTVLVSQPAIAPGDQVTIQVRSDDEDVASLKLTVDGNEVPLSSDGIARITLSDPGLVTLVGTAIDHAGNQGTANGSVVVRDPNNAAPTISITSPDSNGTITEPTALLGSIIDPEDDLFSYEVSIGRLDGGEFRVIESVSADSGQTLTDIQQQALTVIDPTTLVNGTYVVRVEATDTSLNTSSAQRIITIDGALKLGNFNMSFVDLEVPVAGIPITITRSYDTLDADVQGDFGYGWNLDIATTKVDLTLQNDSLSGYGNYPAFRDGDRVVITLPDGTEEGFTFYAEPNQTVFSIVIDYIPKFVPDYGVTSELIVDTDKWLVKQGDQYVYQGTGEAYNPANPTFGGSYELKLRNGNSLIIDAETGELSTIYDTNNNAIYIDDYGIHSSTGRGVQFERDFANRISAIIDPAGNRIEYSYDADGNLVSVTDRVDATTEFTYLEGANAPPHYIDQVIDPYGRAAAKNVYDESGRLKQTIDADGKTIEYSWDGNTKIQHISDQLGNTTIIEVDARGNVIKEVGPEGSIMLRSYDEDDNQTSETVVIGEIDSPENGETNDLTTFYVYSDKGDLLETTDPRGNVTKTQVNEYGQPTISTDAFGNTTRTIYNSHGLPTSIIDADGQSTSFVFDETGNLTSARNDDGELLFTTTYNQFGDVTSSKSSSGRTVYFEYDTNGDQTATWYFVGTGANEIQILDLTEYDASRQATGTTRAILPTGEFVTSNFESVTIDPAFVDYTTSTTYDLNGNVTHSTDQFGFTSESIYDLRGQLIESRTESVDEDGNAVWLVSRSVYDAAGRQIASTSQYEQGTTDPISGSFTTYDAAGQVTSSKQVDDIVIDVLGTGVFRTTVLVDAGTTIYESSTDYDNAGRVVKTIDNYGFESLTFYNQFGDTVESRREAVDETGNTVWLVNRTLYNEKGQVTYQTDTYQEGSGDTIYGTRTIYDEQGRAVQSIRLSGLNIEMFDPDDDTTVADPVAAGLAILGSRLAADGTEISSSKTIYNEKGQVEKSVSADGQATEYEYDDLGRQVATVTHAVTAESVGLGDQYPGAMVRYRMETIHDEQGRVETERANLIQVEFADGNTLVDESQVQETSYQYDEFGQRTRTTLTDGSYMLMRYDEFGRTIAESTQIDGSINAVWSEAESSFIDDVSSEHVETKLYEYDAQGRLAAVELPAVADPDNGGTLTRPRYEYEYDARGNQTVIRDPKLRETRFTYDEDGRMLSRTLPLGYGADGIEGTADDSTLPEGNWTETFEYDDMGRQVRQTTFDGRTIDTIYDEFGRLDQMEYFAAGIDPDVVPADEVVDYDYDAFGRTIQVEDARGTIDMIYDDRGQLIEEILLEGTIFREYDEVTGQLTRMYTGSTADPVNDTHYVYDDLRRLSEVRAVEINDTVLATPEVTSYSYTLMGSLERIDYANGMIAYHEYDSLNRLELLTNYGSDATPEDLSDNPVLESFDYHLDVDGTRTGVTETRYDGGSPLVTEIDWTYDAADRLIQEEFDSHDDSLDFTATYTFDLVGNRLEKTVDNGSDGSVEHVTTYVVDANDRLLTETLNSTNNAEDRFTEFSYDADQQTGKQIFAGLDNSGTLLSEATYAYNLQGRLAHVEIDSDGDGVVDETIDYEYDHTGIRTLQSVNDGTNVTETKYLIDRHNHTGYQQIVEEIVNGALKRSYVLGHDVLSQADVGESSLTLLYDGHGSTRGLVDALGNRLSSQIYQYDAYGNPIGFDQIAALTTMLYSGEQFDSWLGMQYLRARYYFSQTGTFNRLDPYAGNSQDPQSFHKYLYTHGNPVMGIDPTGLFTIVGTLSSMSISSNSRGQEAQQKGGFFARRYANRPWTIHIYGKFDAELLKHGGIPWHVGIYAYRKGAPAGITFEVVTRSSDWLAYSGLGVSELKVTPTITPDGLRSKGYRLLPIAKHSDALFAWFAFAATAESVIANETQRIKLTLPFGYFGPAIPPWAINCTVWVGSASVTAVALSALPL</sequence>
<evidence type="ECO:0000313" key="2">
    <source>
        <dbReference type="EMBL" id="MBA2115003.1"/>
    </source>
</evidence>
<dbReference type="InterPro" id="IPR006644">
    <property type="entry name" value="Cadg"/>
</dbReference>
<dbReference type="InterPro" id="IPR006530">
    <property type="entry name" value="YD"/>
</dbReference>
<dbReference type="Pfam" id="PF17963">
    <property type="entry name" value="Big_9"/>
    <property type="match status" value="2"/>
</dbReference>
<evidence type="ECO:0000259" key="1">
    <source>
        <dbReference type="PROSITE" id="PS50268"/>
    </source>
</evidence>
<dbReference type="NCBIfam" id="TIGR01643">
    <property type="entry name" value="YD_repeat_2x"/>
    <property type="match status" value="5"/>
</dbReference>
<dbReference type="InterPro" id="IPR022409">
    <property type="entry name" value="PKD/Chitinase_dom"/>
</dbReference>
<dbReference type="Pfam" id="PF04151">
    <property type="entry name" value="PPC"/>
    <property type="match status" value="1"/>
</dbReference>
<dbReference type="PROSITE" id="PS50268">
    <property type="entry name" value="CADHERIN_2"/>
    <property type="match status" value="3"/>
</dbReference>
<name>A0A7V8V4V8_9BACT</name>
<evidence type="ECO:0000313" key="3">
    <source>
        <dbReference type="Proteomes" id="UP000551616"/>
    </source>
</evidence>
<dbReference type="InterPro" id="IPR050708">
    <property type="entry name" value="T6SS_VgrG/RHS"/>
</dbReference>
<dbReference type="PANTHER" id="PTHR32305">
    <property type="match status" value="1"/>
</dbReference>
<dbReference type="InterPro" id="IPR007280">
    <property type="entry name" value="Peptidase_C_arc/bac"/>
</dbReference>
<dbReference type="EMBL" id="JABRWO010000005">
    <property type="protein sequence ID" value="MBA2115003.1"/>
    <property type="molecule type" value="Genomic_DNA"/>
</dbReference>
<feature type="domain" description="Cadherin" evidence="1">
    <location>
        <begin position="1710"/>
        <end position="1789"/>
    </location>
</feature>
<dbReference type="PANTHER" id="PTHR32305:SF15">
    <property type="entry name" value="PROTEIN RHSA-RELATED"/>
    <property type="match status" value="1"/>
</dbReference>
<proteinExistence type="predicted"/>
<dbReference type="Gene3D" id="2.60.120.380">
    <property type="match status" value="1"/>
</dbReference>
<dbReference type="SMART" id="SM00736">
    <property type="entry name" value="CADG"/>
    <property type="match status" value="10"/>
</dbReference>
<dbReference type="GO" id="GO:0007156">
    <property type="term" value="P:homophilic cell adhesion via plasma membrane adhesion molecules"/>
    <property type="evidence" value="ECO:0007669"/>
    <property type="project" value="InterPro"/>
</dbReference>
<dbReference type="SMART" id="SM00089">
    <property type="entry name" value="PKD"/>
    <property type="match status" value="8"/>
</dbReference>
<dbReference type="SUPFAM" id="SSF49313">
    <property type="entry name" value="Cadherin-like"/>
    <property type="match status" value="17"/>
</dbReference>
<dbReference type="Gene3D" id="2.60.40.10">
    <property type="entry name" value="Immunoglobulins"/>
    <property type="match status" value="19"/>
</dbReference>